<dbReference type="Proteomes" id="UP000275385">
    <property type="component" value="Unassembled WGS sequence"/>
</dbReference>
<protein>
    <submittedName>
        <fullName evidence="2">Uncharacterized protein</fullName>
    </submittedName>
</protein>
<name>A0A420YBR4_9PEZI</name>
<feature type="region of interest" description="Disordered" evidence="1">
    <location>
        <begin position="95"/>
        <end position="115"/>
    </location>
</feature>
<gene>
    <name evidence="2" type="ORF">DL546_007770</name>
</gene>
<accession>A0A420YBR4</accession>
<comment type="caution">
    <text evidence="2">The sequence shown here is derived from an EMBL/GenBank/DDBJ whole genome shotgun (WGS) entry which is preliminary data.</text>
</comment>
<reference evidence="2 3" key="1">
    <citation type="submission" date="2018-08" db="EMBL/GenBank/DDBJ databases">
        <title>Draft genome of the lignicolous fungus Coniochaeta pulveracea.</title>
        <authorList>
            <person name="Borstlap C.J."/>
            <person name="De Witt R.N."/>
            <person name="Botha A."/>
            <person name="Volschenk H."/>
        </authorList>
    </citation>
    <scope>NUCLEOTIDE SEQUENCE [LARGE SCALE GENOMIC DNA]</scope>
    <source>
        <strain evidence="2 3">CAB683</strain>
    </source>
</reference>
<dbReference type="AlphaFoldDB" id="A0A420YBR4"/>
<evidence type="ECO:0000256" key="1">
    <source>
        <dbReference type="SAM" id="MobiDB-lite"/>
    </source>
</evidence>
<sequence length="115" mass="13561">MDIYMHKKRRHDQRLSRESWIDICLTYVPSPKHARVSVSLEQRCLRLQIHHGRVIQHFARIMAFNIGDRVRNPSDTRAQPRIFIVQAVNGKTYTVKRENSDDPPVAYEEHELTLA</sequence>
<evidence type="ECO:0000313" key="3">
    <source>
        <dbReference type="Proteomes" id="UP000275385"/>
    </source>
</evidence>
<organism evidence="2 3">
    <name type="scientific">Coniochaeta pulveracea</name>
    <dbReference type="NCBI Taxonomy" id="177199"/>
    <lineage>
        <taxon>Eukaryota</taxon>
        <taxon>Fungi</taxon>
        <taxon>Dikarya</taxon>
        <taxon>Ascomycota</taxon>
        <taxon>Pezizomycotina</taxon>
        <taxon>Sordariomycetes</taxon>
        <taxon>Sordariomycetidae</taxon>
        <taxon>Coniochaetales</taxon>
        <taxon>Coniochaetaceae</taxon>
        <taxon>Coniochaeta</taxon>
    </lineage>
</organism>
<keyword evidence="3" id="KW-1185">Reference proteome</keyword>
<evidence type="ECO:0000313" key="2">
    <source>
        <dbReference type="EMBL" id="RKU45335.1"/>
    </source>
</evidence>
<proteinExistence type="predicted"/>
<dbReference type="EMBL" id="QVQW01000022">
    <property type="protein sequence ID" value="RKU45335.1"/>
    <property type="molecule type" value="Genomic_DNA"/>
</dbReference>